<feature type="transmembrane region" description="Helical" evidence="5">
    <location>
        <begin position="151"/>
        <end position="168"/>
    </location>
</feature>
<dbReference type="PANTHER" id="PTHR37422">
    <property type="entry name" value="TEICHURONIC ACID BIOSYNTHESIS PROTEIN TUAE"/>
    <property type="match status" value="1"/>
</dbReference>
<keyword evidence="8" id="KW-1185">Reference proteome</keyword>
<dbReference type="AlphaFoldDB" id="A0A2N8ZGI2"/>
<feature type="transmembrane region" description="Helical" evidence="5">
    <location>
        <begin position="359"/>
        <end position="377"/>
    </location>
</feature>
<evidence type="ECO:0000256" key="1">
    <source>
        <dbReference type="ARBA" id="ARBA00004141"/>
    </source>
</evidence>
<evidence type="ECO:0000313" key="7">
    <source>
        <dbReference type="EMBL" id="SON51031.1"/>
    </source>
</evidence>
<reference evidence="7 8" key="1">
    <citation type="submission" date="2017-10" db="EMBL/GenBank/DDBJ databases">
        <authorList>
            <person name="Banno H."/>
            <person name="Chua N.-H."/>
        </authorList>
    </citation>
    <scope>NUCLEOTIDE SEQUENCE [LARGE SCALE GENOMIC DNA]</scope>
    <source>
        <strain evidence="7">Vibrio tapetis CECT4600</strain>
    </source>
</reference>
<protein>
    <recommendedName>
        <fullName evidence="6">O-antigen ligase-related domain-containing protein</fullName>
    </recommendedName>
</protein>
<keyword evidence="4 5" id="KW-0472">Membrane</keyword>
<dbReference type="Pfam" id="PF04932">
    <property type="entry name" value="Wzy_C"/>
    <property type="match status" value="1"/>
</dbReference>
<dbReference type="RefSeq" id="WP_102523421.1">
    <property type="nucleotide sequence ID" value="NZ_LT960611.1"/>
</dbReference>
<dbReference type="InterPro" id="IPR007016">
    <property type="entry name" value="O-antigen_ligase-rel_domated"/>
</dbReference>
<dbReference type="KEGG" id="vta:A3065"/>
<evidence type="ECO:0000256" key="2">
    <source>
        <dbReference type="ARBA" id="ARBA00022692"/>
    </source>
</evidence>
<gene>
    <name evidence="7" type="ORF">VTAP4600_A3065</name>
</gene>
<feature type="transmembrane region" description="Helical" evidence="5">
    <location>
        <begin position="7"/>
        <end position="24"/>
    </location>
</feature>
<dbReference type="Proteomes" id="UP000235828">
    <property type="component" value="Chromosome A"/>
</dbReference>
<keyword evidence="2 5" id="KW-0812">Transmembrane</keyword>
<feature type="domain" description="O-antigen ligase-related" evidence="6">
    <location>
        <begin position="181"/>
        <end position="336"/>
    </location>
</feature>
<evidence type="ECO:0000256" key="3">
    <source>
        <dbReference type="ARBA" id="ARBA00022989"/>
    </source>
</evidence>
<feature type="transmembrane region" description="Helical" evidence="5">
    <location>
        <begin position="216"/>
        <end position="233"/>
    </location>
</feature>
<feature type="transmembrane region" description="Helical" evidence="5">
    <location>
        <begin position="383"/>
        <end position="400"/>
    </location>
</feature>
<dbReference type="OrthoDB" id="5877873at2"/>
<evidence type="ECO:0000313" key="8">
    <source>
        <dbReference type="Proteomes" id="UP000235828"/>
    </source>
</evidence>
<feature type="transmembrane region" description="Helical" evidence="5">
    <location>
        <begin position="196"/>
        <end position="211"/>
    </location>
</feature>
<feature type="transmembrane region" description="Helical" evidence="5">
    <location>
        <begin position="175"/>
        <end position="190"/>
    </location>
</feature>
<organism evidence="7 8">
    <name type="scientific">Vibrio tapetis subsp. tapetis</name>
    <dbReference type="NCBI Taxonomy" id="1671868"/>
    <lineage>
        <taxon>Bacteria</taxon>
        <taxon>Pseudomonadati</taxon>
        <taxon>Pseudomonadota</taxon>
        <taxon>Gammaproteobacteria</taxon>
        <taxon>Vibrionales</taxon>
        <taxon>Vibrionaceae</taxon>
        <taxon>Vibrio</taxon>
    </lineage>
</organism>
<name>A0A2N8ZGI2_9VIBR</name>
<feature type="transmembrane region" description="Helical" evidence="5">
    <location>
        <begin position="332"/>
        <end position="352"/>
    </location>
</feature>
<feature type="transmembrane region" description="Helical" evidence="5">
    <location>
        <begin position="111"/>
        <end position="131"/>
    </location>
</feature>
<dbReference type="PANTHER" id="PTHR37422:SF23">
    <property type="entry name" value="TEICHURONIC ACID BIOSYNTHESIS PROTEIN TUAE"/>
    <property type="match status" value="1"/>
</dbReference>
<sequence>MNKINPQYFNIFLVGFCFLTIYTSKAGMNIALALLLIGHLIALRNFKAFKEQVNQQPIFIMMYAVFTLALIAKSISFSDINELATTFRKGAFLLLTPFISLLLLKKNHLDLAKNALILGACIAIINSYYQLYLMDDWSHFRVQSFWDVGRWSELLGYLFVGIIPFILVKKNRPHLFISVFFLIATLGSLLIANSRGAILVTAIVTFFYLLFHHRKLLLLCTTALVVLIVAFSQTKPVSEFVDRIASVASSSNASNNARKLMWGNGILLAQHHIETDPVTFLFGTSTKELPIKVVEIINTISSVEEMQDSIGTNISIHDFHNAYINNINKNGLVYFLAYITLLAMLAKFFWSYRYISPSYAWAGINLLSAYLMLGVVYSNEMEFQTACLFFILSVMIAGCLKTNNEIKHNAS</sequence>
<accession>A0A2N8ZGI2</accession>
<comment type="subcellular location">
    <subcellularLocation>
        <location evidence="1">Membrane</location>
        <topology evidence="1">Multi-pass membrane protein</topology>
    </subcellularLocation>
</comment>
<dbReference type="InterPro" id="IPR051533">
    <property type="entry name" value="WaaL-like"/>
</dbReference>
<keyword evidence="3 5" id="KW-1133">Transmembrane helix</keyword>
<dbReference type="GO" id="GO:0016020">
    <property type="term" value="C:membrane"/>
    <property type="evidence" value="ECO:0007669"/>
    <property type="project" value="UniProtKB-SubCell"/>
</dbReference>
<evidence type="ECO:0000259" key="6">
    <source>
        <dbReference type="Pfam" id="PF04932"/>
    </source>
</evidence>
<evidence type="ECO:0000256" key="5">
    <source>
        <dbReference type="SAM" id="Phobius"/>
    </source>
</evidence>
<proteinExistence type="predicted"/>
<dbReference type="EMBL" id="LT960611">
    <property type="protein sequence ID" value="SON51031.1"/>
    <property type="molecule type" value="Genomic_DNA"/>
</dbReference>
<feature type="transmembrane region" description="Helical" evidence="5">
    <location>
        <begin position="58"/>
        <end position="75"/>
    </location>
</feature>
<evidence type="ECO:0000256" key="4">
    <source>
        <dbReference type="ARBA" id="ARBA00023136"/>
    </source>
</evidence>